<feature type="domain" description="AB hydrolase-1" evidence="2">
    <location>
        <begin position="14"/>
        <end position="238"/>
    </location>
</feature>
<dbReference type="Proteomes" id="UP001589647">
    <property type="component" value="Unassembled WGS sequence"/>
</dbReference>
<keyword evidence="4" id="KW-1185">Reference proteome</keyword>
<protein>
    <submittedName>
        <fullName evidence="3">Alpha/beta fold hydrolase</fullName>
    </submittedName>
</protein>
<proteinExistence type="predicted"/>
<keyword evidence="1 3" id="KW-0378">Hydrolase</keyword>
<gene>
    <name evidence="3" type="ORF">ACFFV7_02320</name>
</gene>
<evidence type="ECO:0000256" key="1">
    <source>
        <dbReference type="ARBA" id="ARBA00022801"/>
    </source>
</evidence>
<dbReference type="Pfam" id="PF12697">
    <property type="entry name" value="Abhydrolase_6"/>
    <property type="match status" value="1"/>
</dbReference>
<dbReference type="EMBL" id="JBHMEI010000001">
    <property type="protein sequence ID" value="MFB9200016.1"/>
    <property type="molecule type" value="Genomic_DNA"/>
</dbReference>
<dbReference type="PANTHER" id="PTHR43798">
    <property type="entry name" value="MONOACYLGLYCEROL LIPASE"/>
    <property type="match status" value="1"/>
</dbReference>
<dbReference type="InterPro" id="IPR000073">
    <property type="entry name" value="AB_hydrolase_1"/>
</dbReference>
<dbReference type="PANTHER" id="PTHR43798:SF31">
    <property type="entry name" value="AB HYDROLASE SUPERFAMILY PROTEIN YCLE"/>
    <property type="match status" value="1"/>
</dbReference>
<dbReference type="InterPro" id="IPR029058">
    <property type="entry name" value="AB_hydrolase_fold"/>
</dbReference>
<dbReference type="InterPro" id="IPR050266">
    <property type="entry name" value="AB_hydrolase_sf"/>
</dbReference>
<reference evidence="3 4" key="1">
    <citation type="submission" date="2024-09" db="EMBL/GenBank/DDBJ databases">
        <authorList>
            <person name="Sun Q."/>
            <person name="Mori K."/>
        </authorList>
    </citation>
    <scope>NUCLEOTIDE SEQUENCE [LARGE SCALE GENOMIC DNA]</scope>
    <source>
        <strain evidence="3 4">CCM 3426</strain>
    </source>
</reference>
<dbReference type="RefSeq" id="WP_189645635.1">
    <property type="nucleotide sequence ID" value="NZ_BMRC01000001.1"/>
</dbReference>
<evidence type="ECO:0000259" key="2">
    <source>
        <dbReference type="Pfam" id="PF12697"/>
    </source>
</evidence>
<accession>A0ABV5I646</accession>
<dbReference type="SUPFAM" id="SSF53474">
    <property type="entry name" value="alpha/beta-Hydrolases"/>
    <property type="match status" value="1"/>
</dbReference>
<comment type="caution">
    <text evidence="3">The sequence shown here is derived from an EMBL/GenBank/DDBJ whole genome shotgun (WGS) entry which is preliminary data.</text>
</comment>
<dbReference type="Gene3D" id="3.40.50.1820">
    <property type="entry name" value="alpha/beta hydrolase"/>
    <property type="match status" value="1"/>
</dbReference>
<evidence type="ECO:0000313" key="4">
    <source>
        <dbReference type="Proteomes" id="UP001589647"/>
    </source>
</evidence>
<organism evidence="3 4">
    <name type="scientific">Nonomuraea spiralis</name>
    <dbReference type="NCBI Taxonomy" id="46182"/>
    <lineage>
        <taxon>Bacteria</taxon>
        <taxon>Bacillati</taxon>
        <taxon>Actinomycetota</taxon>
        <taxon>Actinomycetes</taxon>
        <taxon>Streptosporangiales</taxon>
        <taxon>Streptosporangiaceae</taxon>
        <taxon>Nonomuraea</taxon>
    </lineage>
</organism>
<dbReference type="GO" id="GO:0016787">
    <property type="term" value="F:hydrolase activity"/>
    <property type="evidence" value="ECO:0007669"/>
    <property type="project" value="UniProtKB-KW"/>
</dbReference>
<sequence>MTIWYEEAGTGDPVVLLHSTAADSGMWDGVWQELTARHRVIRADFRGYGRTPLRADGPYSDSGDVADLMAELGVERAALVGASGGGMAALELAAAGLATRLVLLNSLAPLTPTPDLRAFWDEENRLLEAGDVAGAAELNVRTLLGPDADDEARGRLLEMQRHALEVQLAAHPGPEQIEHEIDLARIDVPALVVSGVLDLAFFREGARHLAATLPQARLVELDWAGHLPAMERPKEIAALLLDHL</sequence>
<name>A0ABV5I646_9ACTN</name>
<evidence type="ECO:0000313" key="3">
    <source>
        <dbReference type="EMBL" id="MFB9200016.1"/>
    </source>
</evidence>